<reference evidence="2" key="1">
    <citation type="submission" date="2014-03" db="EMBL/GenBank/DDBJ databases">
        <title>The sialotranscriptome of Amblyomma triste, Amblyomma parvum and Amblyomma cajennense ticks, uncovered by 454-based RNA-seq.</title>
        <authorList>
            <person name="Garcia G.R."/>
            <person name="Gardinassi L.G."/>
            <person name="Ribeiro J.M."/>
            <person name="Anatriello E."/>
            <person name="Ferreira B.R."/>
            <person name="Moreira H.N."/>
            <person name="Mafra C."/>
            <person name="Olegario M.M."/>
            <person name="Szabo P.J."/>
            <person name="Miranda-Santos I.K."/>
            <person name="Maruyama S.R."/>
        </authorList>
    </citation>
    <scope>NUCLEOTIDE SEQUENCE</scope>
    <source>
        <strain evidence="2">Mato Grasso do Sul</strain>
        <tissue evidence="2">Salivary glands</tissue>
    </source>
</reference>
<name>A0A023GCG7_AMBTT</name>
<feature type="signal peptide" evidence="1">
    <location>
        <begin position="1"/>
        <end position="19"/>
    </location>
</feature>
<sequence length="165" mass="18130">MYTTCVVAVLLFHAQYGLTRQGLQNKISDTTEASTYVSIHEACDAMPLLWLYGTNYPATNLDTGCSFFNIMHLNSTHVEYEKKSASDNQRIAKYYGVFYSSHTLNDGLRMHSSASYDSVTVKNTPDSKHGANYTLLYADNRKCSILSVPLSTSGGKWSTGGSKGG</sequence>
<keyword evidence="1" id="KW-0732">Signal</keyword>
<accession>A0A023GCG7</accession>
<evidence type="ECO:0000256" key="1">
    <source>
        <dbReference type="SAM" id="SignalP"/>
    </source>
</evidence>
<evidence type="ECO:0000313" key="2">
    <source>
        <dbReference type="EMBL" id="JAC30638.1"/>
    </source>
</evidence>
<feature type="chain" id="PRO_5001518533" evidence="1">
    <location>
        <begin position="20"/>
        <end position="165"/>
    </location>
</feature>
<protein>
    <submittedName>
        <fullName evidence="2">Putative lipocalin-2 1</fullName>
    </submittedName>
</protein>
<proteinExistence type="evidence at transcript level"/>
<dbReference type="EMBL" id="GBBM01004780">
    <property type="protein sequence ID" value="JAC30638.1"/>
    <property type="molecule type" value="mRNA"/>
</dbReference>
<organism evidence="2">
    <name type="scientific">Amblyomma triste</name>
    <name type="common">Neotropical tick</name>
    <dbReference type="NCBI Taxonomy" id="251400"/>
    <lineage>
        <taxon>Eukaryota</taxon>
        <taxon>Metazoa</taxon>
        <taxon>Ecdysozoa</taxon>
        <taxon>Arthropoda</taxon>
        <taxon>Chelicerata</taxon>
        <taxon>Arachnida</taxon>
        <taxon>Acari</taxon>
        <taxon>Parasitiformes</taxon>
        <taxon>Ixodida</taxon>
        <taxon>Ixodoidea</taxon>
        <taxon>Ixodidae</taxon>
        <taxon>Amblyomminae</taxon>
        <taxon>Amblyomma</taxon>
    </lineage>
</organism>
<dbReference type="AlphaFoldDB" id="A0A023GCG7"/>